<dbReference type="SMART" id="SM00320">
    <property type="entry name" value="WD40"/>
    <property type="match status" value="6"/>
</dbReference>
<dbReference type="InterPro" id="IPR015943">
    <property type="entry name" value="WD40/YVTN_repeat-like_dom_sf"/>
</dbReference>
<accession>A0A3P6SPL0</accession>
<dbReference type="OMA" id="CCLRFYL"/>
<evidence type="ECO:0000259" key="7">
    <source>
        <dbReference type="PROSITE" id="PS51394"/>
    </source>
</evidence>
<dbReference type="PROSITE" id="PS51396">
    <property type="entry name" value="PUL"/>
    <property type="match status" value="1"/>
</dbReference>
<dbReference type="InterPro" id="IPR015155">
    <property type="entry name" value="PFU"/>
</dbReference>
<dbReference type="PANTHER" id="PTHR19849">
    <property type="entry name" value="PHOSPHOLIPASE A-2-ACTIVATING PROTEIN"/>
    <property type="match status" value="1"/>
</dbReference>
<dbReference type="EMBL" id="UYRX01000022">
    <property type="protein sequence ID" value="VDK69495.1"/>
    <property type="molecule type" value="Genomic_DNA"/>
</dbReference>
<evidence type="ECO:0000313" key="10">
    <source>
        <dbReference type="Proteomes" id="UP000277928"/>
    </source>
</evidence>
<dbReference type="InterPro" id="IPR013535">
    <property type="entry name" value="PUL_dom"/>
</dbReference>
<feature type="domain" description="PFU" evidence="7">
    <location>
        <begin position="390"/>
        <end position="494"/>
    </location>
</feature>
<sequence length="837" mass="92554">MEVCEGSGIKYEFSNIIPAHLSDVKCIAATSLGQIISGSRDECVKVFSERDNNYMEDITLTNAERLAVNALAFYLCPKYGWLIFAGRKDGSIAIYVSGNDKPTRILHEHKMNVCTLYVDAENGKLMSGSWDNNAIIWPVQEIVSGSDFNALCLVGHRLSVWAVASIPERPDFYLTGSADLTIKFWKDDNEINSFSGHEDVVRSLAVISKHRFFSAANDFTIRLWDIDSGVCLQKYSSLSGEYIYSLAHANISGHNLMANSGEGGFLEIWDVNDDGSLTHKQLIRTPAQSLWSLTFLKNDDIAVGANDGNIYLFSTSANRKADANRMELFQSAVAKKIAESEAMLAAQQNEIVKIKVALDDGEPHIELRYKKGSDPYDAAQTFLIENNLPASYMNEVAQYIIENIPEARQATNTKITQSRSAQKVVVDGKEWDYAFDVTTDDGRVLKLPYNVGEDTNWAAQRFVEKNNLPIKFLEKVSTLLRLQVPGAFNNASSGGFGNFNDPFTEGRYVPGTSANSQTSNGIRFVPDPFTGGNAYVSNSSATMPSVRPSVDKKRPRGELVPLPDFFQFGIEQASTKAIIKLRELNEMQTKYKISEEQLCALEDILKTSTYEPRDIHVSAIDAGFGWDMDAIIPVMDVFRLALLNRTLNRIYCSVDAEGGKPARGLETMQQLTNFLVSANSDPVRILACRAMANAAMHQWGRSMLIHDVNTTVKCVAAQLNSTKHALQLAAATALANWALILLRHTESGKIAELGPREDTLRAIIEVIENFVSFGDFNQIALIRLLQAIVTLMWGDVTVIQLAKGHDIIGITNRIKDAVVDESGKAIARDIAEMAYSL</sequence>
<feature type="domain" description="PUL" evidence="8">
    <location>
        <begin position="558"/>
        <end position="833"/>
    </location>
</feature>
<evidence type="ECO:0000256" key="2">
    <source>
        <dbReference type="ARBA" id="ARBA00008495"/>
    </source>
</evidence>
<dbReference type="Gene3D" id="2.130.10.10">
    <property type="entry name" value="YVTN repeat-like/Quinoprotein amine dehydrogenase"/>
    <property type="match status" value="1"/>
</dbReference>
<dbReference type="PROSITE" id="PS51394">
    <property type="entry name" value="PFU"/>
    <property type="match status" value="1"/>
</dbReference>
<dbReference type="GO" id="GO:0043130">
    <property type="term" value="F:ubiquitin binding"/>
    <property type="evidence" value="ECO:0007669"/>
    <property type="project" value="TreeGrafter"/>
</dbReference>
<dbReference type="Gene3D" id="3.10.20.870">
    <property type="entry name" value="PFU (PLAA family ubiquitin binding), C-terminal domain"/>
    <property type="match status" value="2"/>
</dbReference>
<evidence type="ECO:0000256" key="6">
    <source>
        <dbReference type="PROSITE-ProRule" id="PRU00221"/>
    </source>
</evidence>
<reference evidence="9 10" key="1">
    <citation type="submission" date="2018-08" db="EMBL/GenBank/DDBJ databases">
        <authorList>
            <person name="Laetsch R D."/>
            <person name="Stevens L."/>
            <person name="Kumar S."/>
            <person name="Blaxter L. M."/>
        </authorList>
    </citation>
    <scope>NUCLEOTIDE SEQUENCE [LARGE SCALE GENOMIC DNA]</scope>
</reference>
<dbReference type="GO" id="GO:0010992">
    <property type="term" value="P:ubiquitin recycling"/>
    <property type="evidence" value="ECO:0007669"/>
    <property type="project" value="TreeGrafter"/>
</dbReference>
<protein>
    <recommendedName>
        <fullName evidence="11">PUL domain-containing protein</fullName>
    </recommendedName>
</protein>
<dbReference type="Proteomes" id="UP000277928">
    <property type="component" value="Unassembled WGS sequence"/>
</dbReference>
<dbReference type="InterPro" id="IPR001680">
    <property type="entry name" value="WD40_rpt"/>
</dbReference>
<organism evidence="9 10">
    <name type="scientific">Litomosoides sigmodontis</name>
    <name type="common">Filarial nematode worm</name>
    <dbReference type="NCBI Taxonomy" id="42156"/>
    <lineage>
        <taxon>Eukaryota</taxon>
        <taxon>Metazoa</taxon>
        <taxon>Ecdysozoa</taxon>
        <taxon>Nematoda</taxon>
        <taxon>Chromadorea</taxon>
        <taxon>Rhabditida</taxon>
        <taxon>Spirurina</taxon>
        <taxon>Spiruromorpha</taxon>
        <taxon>Filarioidea</taxon>
        <taxon>Onchocercidae</taxon>
        <taxon>Litomosoides</taxon>
    </lineage>
</organism>
<evidence type="ECO:0000256" key="5">
    <source>
        <dbReference type="ARBA" id="ARBA00022737"/>
    </source>
</evidence>
<dbReference type="Pfam" id="PF08324">
    <property type="entry name" value="PUL"/>
    <property type="match status" value="1"/>
</dbReference>
<evidence type="ECO:0008006" key="11">
    <source>
        <dbReference type="Google" id="ProtNLM"/>
    </source>
</evidence>
<dbReference type="Gene3D" id="1.25.10.10">
    <property type="entry name" value="Leucine-rich Repeat Variant"/>
    <property type="match status" value="1"/>
</dbReference>
<dbReference type="GO" id="GO:0005737">
    <property type="term" value="C:cytoplasm"/>
    <property type="evidence" value="ECO:0007669"/>
    <property type="project" value="UniProtKB-SubCell"/>
</dbReference>
<dbReference type="OrthoDB" id="10265988at2759"/>
<keyword evidence="10" id="KW-1185">Reference proteome</keyword>
<dbReference type="AlphaFoldDB" id="A0A3P6SPL0"/>
<dbReference type="GO" id="GO:0043161">
    <property type="term" value="P:proteasome-mediated ubiquitin-dependent protein catabolic process"/>
    <property type="evidence" value="ECO:0007669"/>
    <property type="project" value="TreeGrafter"/>
</dbReference>
<name>A0A3P6SPL0_LITSI</name>
<dbReference type="PANTHER" id="PTHR19849:SF0">
    <property type="entry name" value="PHOSPHOLIPASE A-2-ACTIVATING PROTEIN"/>
    <property type="match status" value="1"/>
</dbReference>
<dbReference type="PROSITE" id="PS50294">
    <property type="entry name" value="WD_REPEATS_REGION"/>
    <property type="match status" value="1"/>
</dbReference>
<feature type="repeat" description="WD" evidence="6">
    <location>
        <begin position="153"/>
        <end position="186"/>
    </location>
</feature>
<dbReference type="Pfam" id="PF09070">
    <property type="entry name" value="PFU"/>
    <property type="match status" value="2"/>
</dbReference>
<keyword evidence="4 6" id="KW-0853">WD repeat</keyword>
<evidence type="ECO:0000256" key="4">
    <source>
        <dbReference type="ARBA" id="ARBA00022574"/>
    </source>
</evidence>
<dbReference type="InterPro" id="IPR016024">
    <property type="entry name" value="ARM-type_fold"/>
</dbReference>
<evidence type="ECO:0000313" key="9">
    <source>
        <dbReference type="EMBL" id="VDK69495.1"/>
    </source>
</evidence>
<keyword evidence="3" id="KW-0963">Cytoplasm</keyword>
<dbReference type="InterPro" id="IPR036322">
    <property type="entry name" value="WD40_repeat_dom_sf"/>
</dbReference>
<dbReference type="PROSITE" id="PS50082">
    <property type="entry name" value="WD_REPEATS_2"/>
    <property type="match status" value="2"/>
</dbReference>
<dbReference type="SUPFAM" id="SSF50978">
    <property type="entry name" value="WD40 repeat-like"/>
    <property type="match status" value="1"/>
</dbReference>
<dbReference type="GO" id="GO:0005634">
    <property type="term" value="C:nucleus"/>
    <property type="evidence" value="ECO:0007669"/>
    <property type="project" value="TreeGrafter"/>
</dbReference>
<comment type="subcellular location">
    <subcellularLocation>
        <location evidence="1">Cytoplasm</location>
    </subcellularLocation>
</comment>
<evidence type="ECO:0000259" key="8">
    <source>
        <dbReference type="PROSITE" id="PS51396"/>
    </source>
</evidence>
<proteinExistence type="inferred from homology"/>
<dbReference type="SUPFAM" id="SSF48371">
    <property type="entry name" value="ARM repeat"/>
    <property type="match status" value="1"/>
</dbReference>
<dbReference type="InterPro" id="IPR038122">
    <property type="entry name" value="PFU_sf"/>
</dbReference>
<dbReference type="InterPro" id="IPR011989">
    <property type="entry name" value="ARM-like"/>
</dbReference>
<comment type="similarity">
    <text evidence="2">Belongs to the WD repeat PLAP family.</text>
</comment>
<evidence type="ECO:0000256" key="1">
    <source>
        <dbReference type="ARBA" id="ARBA00004496"/>
    </source>
</evidence>
<evidence type="ECO:0000256" key="3">
    <source>
        <dbReference type="ARBA" id="ARBA00022490"/>
    </source>
</evidence>
<dbReference type="STRING" id="42156.A0A3P6SPL0"/>
<feature type="repeat" description="WD" evidence="6">
    <location>
        <begin position="194"/>
        <end position="234"/>
    </location>
</feature>
<dbReference type="Pfam" id="PF00400">
    <property type="entry name" value="WD40"/>
    <property type="match status" value="4"/>
</dbReference>
<gene>
    <name evidence="9" type="ORF">NLS_LOCUS784</name>
</gene>
<keyword evidence="5" id="KW-0677">Repeat</keyword>